<dbReference type="EMBL" id="VJNA01000054">
    <property type="protein sequence ID" value="TSE19305.1"/>
    <property type="molecule type" value="Genomic_DNA"/>
</dbReference>
<evidence type="ECO:0000256" key="1">
    <source>
        <dbReference type="SAM" id="Phobius"/>
    </source>
</evidence>
<evidence type="ECO:0000313" key="3">
    <source>
        <dbReference type="Proteomes" id="UP000318554"/>
    </source>
</evidence>
<protein>
    <submittedName>
        <fullName evidence="2">Uncharacterized protein</fullName>
    </submittedName>
</protein>
<keyword evidence="3" id="KW-1185">Reference proteome</keyword>
<accession>A0A554W6V5</accession>
<reference evidence="2 3" key="1">
    <citation type="submission" date="2019-07" db="EMBL/GenBank/DDBJ databases">
        <title>Tepidimonas aquatica CLN-1 draft genome.</title>
        <authorList>
            <person name="Da Costa M.S."/>
            <person name="Froufe H.J.C."/>
            <person name="Egas C."/>
            <person name="Albuquerque L."/>
        </authorList>
    </citation>
    <scope>NUCLEOTIDE SEQUENCE [LARGE SCALE GENOMIC DNA]</scope>
    <source>
        <strain evidence="2 3">CLN-1</strain>
    </source>
</reference>
<dbReference type="AlphaFoldDB" id="A0A554W6V5"/>
<evidence type="ECO:0000313" key="2">
    <source>
        <dbReference type="EMBL" id="TSE19305.1"/>
    </source>
</evidence>
<keyword evidence="1" id="KW-1133">Transmembrane helix</keyword>
<keyword evidence="1" id="KW-0472">Membrane</keyword>
<name>A0A554W6V5_9BURK</name>
<gene>
    <name evidence="2" type="ORF">Taqua_02484</name>
</gene>
<proteinExistence type="predicted"/>
<keyword evidence="1" id="KW-0812">Transmembrane</keyword>
<comment type="caution">
    <text evidence="2">The sequence shown here is derived from an EMBL/GenBank/DDBJ whole genome shotgun (WGS) entry which is preliminary data.</text>
</comment>
<organism evidence="2 3">
    <name type="scientific">Tepidimonas aquatica</name>
    <dbReference type="NCBI Taxonomy" id="247482"/>
    <lineage>
        <taxon>Bacteria</taxon>
        <taxon>Pseudomonadati</taxon>
        <taxon>Pseudomonadota</taxon>
        <taxon>Betaproteobacteria</taxon>
        <taxon>Burkholderiales</taxon>
        <taxon>Tepidimonas</taxon>
    </lineage>
</organism>
<feature type="transmembrane region" description="Helical" evidence="1">
    <location>
        <begin position="85"/>
        <end position="105"/>
    </location>
</feature>
<sequence length="132" mass="14871">MRFACPASDDFSRPRLDHMIDLRHPLVVLASRMPWQKIEARVTQELSRKARAGVAMPELDIFDQQIQRTAVPSNARRPRVPLRMIAKMGITFLWAVLLCLLRAVAPTRSWPTFLRCSPSAAPLHGRAAFVGA</sequence>
<dbReference type="Proteomes" id="UP000318554">
    <property type="component" value="Unassembled WGS sequence"/>
</dbReference>